<dbReference type="InterPro" id="IPR036388">
    <property type="entry name" value="WH-like_DNA-bd_sf"/>
</dbReference>
<dbReference type="EMBL" id="ACIS01000002">
    <property type="protein sequence ID" value="EEG09656.1"/>
    <property type="molecule type" value="Genomic_DNA"/>
</dbReference>
<dbReference type="RefSeq" id="WP_008952692.1">
    <property type="nucleotide sequence ID" value="NZ_ACIS01000002.1"/>
</dbReference>
<organism evidence="6 7">
    <name type="scientific">Pseudogulbenkiania ferrooxidans 2002</name>
    <dbReference type="NCBI Taxonomy" id="279714"/>
    <lineage>
        <taxon>Bacteria</taxon>
        <taxon>Pseudomonadati</taxon>
        <taxon>Pseudomonadota</taxon>
        <taxon>Betaproteobacteria</taxon>
        <taxon>Neisseriales</taxon>
        <taxon>Chromobacteriaceae</taxon>
        <taxon>Pseudogulbenkiania</taxon>
    </lineage>
</organism>
<evidence type="ECO:0000313" key="6">
    <source>
        <dbReference type="EMBL" id="EEG09656.1"/>
    </source>
</evidence>
<dbReference type="InterPro" id="IPR036390">
    <property type="entry name" value="WH_DNA-bd_sf"/>
</dbReference>
<gene>
    <name evidence="6" type="ORF">FuraDRAFT_0672</name>
</gene>
<dbReference type="PANTHER" id="PTHR30419:SF2">
    <property type="entry name" value="LYSR FAMILY TRANSCRIPTIONAL REGULATOR"/>
    <property type="match status" value="1"/>
</dbReference>
<evidence type="ECO:0000256" key="2">
    <source>
        <dbReference type="ARBA" id="ARBA00023015"/>
    </source>
</evidence>
<dbReference type="PROSITE" id="PS50931">
    <property type="entry name" value="HTH_LYSR"/>
    <property type="match status" value="1"/>
</dbReference>
<comment type="similarity">
    <text evidence="1">Belongs to the LysR transcriptional regulatory family.</text>
</comment>
<dbReference type="SUPFAM" id="SSF46785">
    <property type="entry name" value="Winged helix' DNA-binding domain"/>
    <property type="match status" value="1"/>
</dbReference>
<evidence type="ECO:0000256" key="1">
    <source>
        <dbReference type="ARBA" id="ARBA00009437"/>
    </source>
</evidence>
<dbReference type="GO" id="GO:0003677">
    <property type="term" value="F:DNA binding"/>
    <property type="evidence" value="ECO:0007669"/>
    <property type="project" value="UniProtKB-KW"/>
</dbReference>
<dbReference type="PANTHER" id="PTHR30419">
    <property type="entry name" value="HTH-TYPE TRANSCRIPTIONAL REGULATOR YBHD"/>
    <property type="match status" value="1"/>
</dbReference>
<dbReference type="InterPro" id="IPR050950">
    <property type="entry name" value="HTH-type_LysR_regulators"/>
</dbReference>
<keyword evidence="7" id="KW-1185">Reference proteome</keyword>
<dbReference type="InterPro" id="IPR000847">
    <property type="entry name" value="LysR_HTH_N"/>
</dbReference>
<evidence type="ECO:0000259" key="5">
    <source>
        <dbReference type="PROSITE" id="PS50931"/>
    </source>
</evidence>
<sequence>MHFDLTDLRLFVHIAEMQNLTKGAHKACLSPAAASTRLKTLEHQLGSRLFYRDSRGVDLTQAGETLLRHARLILRQVEYVKSEFSANGADTAGHIRIYANTTAVTEFMPEVLGRFLAERPGVTVDLQERLTRDIVRSVVDGSTDLGIVSGPVPEQSLQALHFSTDRLVLVTPQGHPLSQRQKVVFTDVLDYQHISMHEGSTLHAFLLDLSAQHGHALTLRIQMRSFEAMCRMIEAGVGIGILPESAALRHEKTMKLAVIKIDEEWALRERSVLVRDMEALPGCARALVAELMASGSGGSDPAA</sequence>
<feature type="domain" description="HTH lysR-type" evidence="5">
    <location>
        <begin position="3"/>
        <end position="60"/>
    </location>
</feature>
<dbReference type="CDD" id="cd08421">
    <property type="entry name" value="PBP2_LTTR_like_1"/>
    <property type="match status" value="1"/>
</dbReference>
<reference evidence="6 7" key="1">
    <citation type="submission" date="2009-02" db="EMBL/GenBank/DDBJ databases">
        <title>Sequencing of the draft genome and assembly of Lutiella nitroferrum 2002.</title>
        <authorList>
            <consortium name="US DOE Joint Genome Institute (JGI-PGF)"/>
            <person name="Lucas S."/>
            <person name="Copeland A."/>
            <person name="Lapidus A."/>
            <person name="Glavina del Rio T."/>
            <person name="Tice H."/>
            <person name="Bruce D."/>
            <person name="Goodwin L."/>
            <person name="Pitluck S."/>
            <person name="Larimer F."/>
            <person name="Land M.L."/>
            <person name="Hauser L."/>
            <person name="Coates J.D."/>
        </authorList>
    </citation>
    <scope>NUCLEOTIDE SEQUENCE [LARGE SCALE GENOMIC DNA]</scope>
    <source>
        <strain evidence="6 7">2002</strain>
    </source>
</reference>
<name>B9Z0Q0_9NEIS</name>
<dbReference type="Pfam" id="PF03466">
    <property type="entry name" value="LysR_substrate"/>
    <property type="match status" value="1"/>
</dbReference>
<dbReference type="Proteomes" id="UP000003165">
    <property type="component" value="Unassembled WGS sequence"/>
</dbReference>
<dbReference type="InterPro" id="IPR005119">
    <property type="entry name" value="LysR_subst-bd"/>
</dbReference>
<dbReference type="GO" id="GO:0003700">
    <property type="term" value="F:DNA-binding transcription factor activity"/>
    <property type="evidence" value="ECO:0007669"/>
    <property type="project" value="InterPro"/>
</dbReference>
<evidence type="ECO:0000256" key="4">
    <source>
        <dbReference type="ARBA" id="ARBA00023163"/>
    </source>
</evidence>
<keyword evidence="2" id="KW-0805">Transcription regulation</keyword>
<comment type="caution">
    <text evidence="6">The sequence shown here is derived from an EMBL/GenBank/DDBJ whole genome shotgun (WGS) entry which is preliminary data.</text>
</comment>
<proteinExistence type="inferred from homology"/>
<protein>
    <submittedName>
        <fullName evidence="6">Transcriptional regulator, LysR family</fullName>
    </submittedName>
</protein>
<dbReference type="Gene3D" id="1.10.10.10">
    <property type="entry name" value="Winged helix-like DNA-binding domain superfamily/Winged helix DNA-binding domain"/>
    <property type="match status" value="1"/>
</dbReference>
<evidence type="ECO:0000313" key="7">
    <source>
        <dbReference type="Proteomes" id="UP000003165"/>
    </source>
</evidence>
<dbReference type="eggNOG" id="COG0583">
    <property type="taxonomic scope" value="Bacteria"/>
</dbReference>
<keyword evidence="3" id="KW-0238">DNA-binding</keyword>
<dbReference type="Pfam" id="PF00126">
    <property type="entry name" value="HTH_1"/>
    <property type="match status" value="1"/>
</dbReference>
<keyword evidence="4" id="KW-0804">Transcription</keyword>
<dbReference type="AlphaFoldDB" id="B9Z0Q0"/>
<dbReference type="GO" id="GO:0005829">
    <property type="term" value="C:cytosol"/>
    <property type="evidence" value="ECO:0007669"/>
    <property type="project" value="TreeGrafter"/>
</dbReference>
<dbReference type="FunFam" id="1.10.10.10:FF:000001">
    <property type="entry name" value="LysR family transcriptional regulator"/>
    <property type="match status" value="1"/>
</dbReference>
<dbReference type="Gene3D" id="3.40.190.290">
    <property type="match status" value="1"/>
</dbReference>
<accession>B9Z0Q0</accession>
<dbReference type="SUPFAM" id="SSF53850">
    <property type="entry name" value="Periplasmic binding protein-like II"/>
    <property type="match status" value="1"/>
</dbReference>
<evidence type="ECO:0000256" key="3">
    <source>
        <dbReference type="ARBA" id="ARBA00023125"/>
    </source>
</evidence>